<proteinExistence type="predicted"/>
<keyword evidence="2" id="KW-0812">Transmembrane</keyword>
<evidence type="ECO:0000313" key="7">
    <source>
        <dbReference type="Proteomes" id="UP001165063"/>
    </source>
</evidence>
<sequence>MTEIFNSTQMAAVTGPSFLAVTQNVFATQTQLNFVEKLWASWYAYMQNDILATGLLFFLTHELMYFGRCLPWYIIGKIPYFQKWKIQPSYIPSDKEQWECLKSVLKSHFLVESLPIWTFHPMCKQLGISVAVPFPSLQKMLIQWAVFFVLEDTWHYTFHRLFHYGPFYKYIHKQHHRYAAPFGLTAEYAHPIEVMSLGFVLANLGRC</sequence>
<evidence type="ECO:0000259" key="5">
    <source>
        <dbReference type="Pfam" id="PF04116"/>
    </source>
</evidence>
<dbReference type="OrthoDB" id="1658724at2759"/>
<dbReference type="GO" id="GO:0016020">
    <property type="term" value="C:membrane"/>
    <property type="evidence" value="ECO:0007669"/>
    <property type="project" value="UniProtKB-SubCell"/>
</dbReference>
<dbReference type="GO" id="GO:0005506">
    <property type="term" value="F:iron ion binding"/>
    <property type="evidence" value="ECO:0007669"/>
    <property type="project" value="InterPro"/>
</dbReference>
<evidence type="ECO:0000256" key="1">
    <source>
        <dbReference type="ARBA" id="ARBA00004370"/>
    </source>
</evidence>
<dbReference type="GO" id="GO:0016491">
    <property type="term" value="F:oxidoreductase activity"/>
    <property type="evidence" value="ECO:0007669"/>
    <property type="project" value="InterPro"/>
</dbReference>
<gene>
    <name evidence="6" type="ORF">Amon01_000660900</name>
</gene>
<comment type="subcellular location">
    <subcellularLocation>
        <location evidence="1">Membrane</location>
    </subcellularLocation>
</comment>
<dbReference type="AlphaFoldDB" id="A0A9W7DI30"/>
<dbReference type="GO" id="GO:0008610">
    <property type="term" value="P:lipid biosynthetic process"/>
    <property type="evidence" value="ECO:0007669"/>
    <property type="project" value="InterPro"/>
</dbReference>
<evidence type="ECO:0000256" key="2">
    <source>
        <dbReference type="ARBA" id="ARBA00022692"/>
    </source>
</evidence>
<dbReference type="InterPro" id="IPR050307">
    <property type="entry name" value="Sterol_Desaturase_Related"/>
</dbReference>
<evidence type="ECO:0000256" key="3">
    <source>
        <dbReference type="ARBA" id="ARBA00022989"/>
    </source>
</evidence>
<accession>A0A9W7DI30</accession>
<dbReference type="EMBL" id="BSXU01004321">
    <property type="protein sequence ID" value="GMG42803.1"/>
    <property type="molecule type" value="Genomic_DNA"/>
</dbReference>
<keyword evidence="3" id="KW-1133">Transmembrane helix</keyword>
<dbReference type="PANTHER" id="PTHR11863">
    <property type="entry name" value="STEROL DESATURASE"/>
    <property type="match status" value="1"/>
</dbReference>
<reference evidence="6" key="1">
    <citation type="submission" date="2023-04" db="EMBL/GenBank/DDBJ databases">
        <title>Ambrosiozyma monospora NBRC 1965.</title>
        <authorList>
            <person name="Ichikawa N."/>
            <person name="Sato H."/>
            <person name="Tonouchi N."/>
        </authorList>
    </citation>
    <scope>NUCLEOTIDE SEQUENCE</scope>
    <source>
        <strain evidence="6">NBRC 1965</strain>
    </source>
</reference>
<evidence type="ECO:0000313" key="6">
    <source>
        <dbReference type="EMBL" id="GMG42803.1"/>
    </source>
</evidence>
<name>A0A9W7DI30_AMBMO</name>
<dbReference type="Proteomes" id="UP001165063">
    <property type="component" value="Unassembled WGS sequence"/>
</dbReference>
<organism evidence="6 7">
    <name type="scientific">Ambrosiozyma monospora</name>
    <name type="common">Yeast</name>
    <name type="synonym">Endomycopsis monosporus</name>
    <dbReference type="NCBI Taxonomy" id="43982"/>
    <lineage>
        <taxon>Eukaryota</taxon>
        <taxon>Fungi</taxon>
        <taxon>Dikarya</taxon>
        <taxon>Ascomycota</taxon>
        <taxon>Saccharomycotina</taxon>
        <taxon>Pichiomycetes</taxon>
        <taxon>Pichiales</taxon>
        <taxon>Pichiaceae</taxon>
        <taxon>Ambrosiozyma</taxon>
    </lineage>
</organism>
<dbReference type="InterPro" id="IPR006694">
    <property type="entry name" value="Fatty_acid_hydroxylase"/>
</dbReference>
<dbReference type="Pfam" id="PF04116">
    <property type="entry name" value="FA_hydroxylase"/>
    <property type="match status" value="1"/>
</dbReference>
<protein>
    <submittedName>
        <fullName evidence="6">Unnamed protein product</fullName>
    </submittedName>
</protein>
<comment type="caution">
    <text evidence="6">The sequence shown here is derived from an EMBL/GenBank/DDBJ whole genome shotgun (WGS) entry which is preliminary data.</text>
</comment>
<keyword evidence="4" id="KW-0472">Membrane</keyword>
<evidence type="ECO:0000256" key="4">
    <source>
        <dbReference type="ARBA" id="ARBA00023136"/>
    </source>
</evidence>
<feature type="domain" description="Fatty acid hydroxylase" evidence="5">
    <location>
        <begin position="144"/>
        <end position="201"/>
    </location>
</feature>
<keyword evidence="7" id="KW-1185">Reference proteome</keyword>